<proteinExistence type="predicted"/>
<organism evidence="2 3">
    <name type="scientific">Pseudonocardia parietis</name>
    <dbReference type="NCBI Taxonomy" id="570936"/>
    <lineage>
        <taxon>Bacteria</taxon>
        <taxon>Bacillati</taxon>
        <taxon>Actinomycetota</taxon>
        <taxon>Actinomycetes</taxon>
        <taxon>Pseudonocardiales</taxon>
        <taxon>Pseudonocardiaceae</taxon>
        <taxon>Pseudonocardia</taxon>
    </lineage>
</organism>
<dbReference type="RefSeq" id="WP_210033277.1">
    <property type="nucleotide sequence ID" value="NZ_JAGINU010000001.1"/>
</dbReference>
<protein>
    <submittedName>
        <fullName evidence="2">Uncharacterized protein</fullName>
    </submittedName>
</protein>
<feature type="region of interest" description="Disordered" evidence="1">
    <location>
        <begin position="85"/>
        <end position="126"/>
    </location>
</feature>
<keyword evidence="3" id="KW-1185">Reference proteome</keyword>
<evidence type="ECO:0000256" key="1">
    <source>
        <dbReference type="SAM" id="MobiDB-lite"/>
    </source>
</evidence>
<evidence type="ECO:0000313" key="2">
    <source>
        <dbReference type="EMBL" id="MBP2370212.1"/>
    </source>
</evidence>
<dbReference type="Proteomes" id="UP001519295">
    <property type="component" value="Unassembled WGS sequence"/>
</dbReference>
<feature type="compositionally biased region" description="Basic and acidic residues" evidence="1">
    <location>
        <begin position="90"/>
        <end position="112"/>
    </location>
</feature>
<name>A0ABS4W1Y1_9PSEU</name>
<accession>A0ABS4W1Y1</accession>
<comment type="caution">
    <text evidence="2">The sequence shown here is derived from an EMBL/GenBank/DDBJ whole genome shotgun (WGS) entry which is preliminary data.</text>
</comment>
<sequence length="126" mass="13999">MSVDPGGITVTPEMRRAVLAAECDRLGHEYSVATAVHFDETGGARLVLANADPDKAPHLSCTRCERVWLVAEEGAADYPTAEQAMIGRLPADDTLRQRLAERRERRNREPSRAPDWPPPAREEKQP</sequence>
<reference evidence="2 3" key="1">
    <citation type="submission" date="2021-03" db="EMBL/GenBank/DDBJ databases">
        <title>Sequencing the genomes of 1000 actinobacteria strains.</title>
        <authorList>
            <person name="Klenk H.-P."/>
        </authorList>
    </citation>
    <scope>NUCLEOTIDE SEQUENCE [LARGE SCALE GENOMIC DNA]</scope>
    <source>
        <strain evidence="2 3">DSM 45256</strain>
    </source>
</reference>
<evidence type="ECO:0000313" key="3">
    <source>
        <dbReference type="Proteomes" id="UP001519295"/>
    </source>
</evidence>
<gene>
    <name evidence="2" type="ORF">JOF36_005908</name>
</gene>
<dbReference type="EMBL" id="JAGINU010000001">
    <property type="protein sequence ID" value="MBP2370212.1"/>
    <property type="molecule type" value="Genomic_DNA"/>
</dbReference>